<dbReference type="InterPro" id="IPR011110">
    <property type="entry name" value="Reg_prop"/>
</dbReference>
<dbReference type="GO" id="GO:0052621">
    <property type="term" value="F:diguanylate cyclase activity"/>
    <property type="evidence" value="ECO:0007669"/>
    <property type="project" value="UniProtKB-EC"/>
</dbReference>
<dbReference type="PANTHER" id="PTHR46663">
    <property type="entry name" value="DIGUANYLATE CYCLASE DGCT-RELATED"/>
    <property type="match status" value="1"/>
</dbReference>
<dbReference type="PROSITE" id="PS50887">
    <property type="entry name" value="GGDEF"/>
    <property type="match status" value="1"/>
</dbReference>
<dbReference type="InterPro" id="IPR029787">
    <property type="entry name" value="Nucleotide_cyclase"/>
</dbReference>
<keyword evidence="1" id="KW-1133">Transmembrane helix</keyword>
<accession>A0ABU8H3C7</accession>
<keyword evidence="5" id="KW-1185">Reference proteome</keyword>
<dbReference type="CDD" id="cd01949">
    <property type="entry name" value="GGDEF"/>
    <property type="match status" value="1"/>
</dbReference>
<dbReference type="InterPro" id="IPR000160">
    <property type="entry name" value="GGDEF_dom"/>
</dbReference>
<dbReference type="InterPro" id="IPR052163">
    <property type="entry name" value="DGC-Regulatory_Protein"/>
</dbReference>
<evidence type="ECO:0000256" key="2">
    <source>
        <dbReference type="SAM" id="SignalP"/>
    </source>
</evidence>
<dbReference type="SMART" id="SM00267">
    <property type="entry name" value="GGDEF"/>
    <property type="match status" value="1"/>
</dbReference>
<dbReference type="InterPro" id="IPR013783">
    <property type="entry name" value="Ig-like_fold"/>
</dbReference>
<dbReference type="Gene3D" id="2.130.10.10">
    <property type="entry name" value="YVTN repeat-like/Quinoprotein amine dehydrogenase"/>
    <property type="match status" value="2"/>
</dbReference>
<dbReference type="Proteomes" id="UP001367771">
    <property type="component" value="Unassembled WGS sequence"/>
</dbReference>
<keyword evidence="2" id="KW-0732">Signal</keyword>
<dbReference type="RefSeq" id="WP_336545235.1">
    <property type="nucleotide sequence ID" value="NZ_JBBBDM010000003.1"/>
</dbReference>
<evidence type="ECO:0000259" key="3">
    <source>
        <dbReference type="PROSITE" id="PS50887"/>
    </source>
</evidence>
<comment type="caution">
    <text evidence="4">The sequence shown here is derived from an EMBL/GenBank/DDBJ whole genome shotgun (WGS) entry which is preliminary data.</text>
</comment>
<feature type="domain" description="GGDEF" evidence="3">
    <location>
        <begin position="863"/>
        <end position="996"/>
    </location>
</feature>
<feature type="transmembrane region" description="Helical" evidence="1">
    <location>
        <begin position="781"/>
        <end position="801"/>
    </location>
</feature>
<dbReference type="InterPro" id="IPR043128">
    <property type="entry name" value="Rev_trsase/Diguanyl_cyclase"/>
</dbReference>
<protein>
    <submittedName>
        <fullName evidence="4">Diguanylate cyclase</fullName>
        <ecNumber evidence="4">2.7.7.65</ecNumber>
    </submittedName>
</protein>
<proteinExistence type="predicted"/>
<dbReference type="Pfam" id="PF00990">
    <property type="entry name" value="GGDEF"/>
    <property type="match status" value="1"/>
</dbReference>
<dbReference type="Pfam" id="PF07494">
    <property type="entry name" value="Reg_prop"/>
    <property type="match status" value="1"/>
</dbReference>
<evidence type="ECO:0000256" key="1">
    <source>
        <dbReference type="SAM" id="Phobius"/>
    </source>
</evidence>
<dbReference type="InterPro" id="IPR015943">
    <property type="entry name" value="WD40/YVTN_repeat-like_dom_sf"/>
</dbReference>
<keyword evidence="4" id="KW-0808">Transferase</keyword>
<dbReference type="SUPFAM" id="SSF55073">
    <property type="entry name" value="Nucleotide cyclase"/>
    <property type="match status" value="1"/>
</dbReference>
<dbReference type="PANTHER" id="PTHR46663:SF4">
    <property type="entry name" value="DIGUANYLATE CYCLASE DGCT-RELATED"/>
    <property type="match status" value="1"/>
</dbReference>
<keyword evidence="1" id="KW-0472">Membrane</keyword>
<organism evidence="4 5">
    <name type="scientific">Sphingomonas kyungheensis</name>
    <dbReference type="NCBI Taxonomy" id="1069987"/>
    <lineage>
        <taxon>Bacteria</taxon>
        <taxon>Pseudomonadati</taxon>
        <taxon>Pseudomonadota</taxon>
        <taxon>Alphaproteobacteria</taxon>
        <taxon>Sphingomonadales</taxon>
        <taxon>Sphingomonadaceae</taxon>
        <taxon>Sphingomonas</taxon>
    </lineage>
</organism>
<dbReference type="Gene3D" id="3.30.70.270">
    <property type="match status" value="1"/>
</dbReference>
<keyword evidence="1" id="KW-0812">Transmembrane</keyword>
<feature type="chain" id="PRO_5045452376" evidence="2">
    <location>
        <begin position="24"/>
        <end position="1000"/>
    </location>
</feature>
<dbReference type="NCBIfam" id="TIGR00254">
    <property type="entry name" value="GGDEF"/>
    <property type="match status" value="1"/>
</dbReference>
<gene>
    <name evidence="4" type="ORF">V8201_10460</name>
</gene>
<reference evidence="4 5" key="1">
    <citation type="journal article" date="2013" name="Int. J. Syst. Evol. Microbiol.">
        <title>Sphingomonas kyungheensis sp. nov., a bacterium with ginsenoside-converting activity isolated from soil of a ginseng field.</title>
        <authorList>
            <person name="Son H.M."/>
            <person name="Yang J.E."/>
            <person name="Park Y."/>
            <person name="Han C.K."/>
            <person name="Kim S.G."/>
            <person name="Kook M."/>
            <person name="Yi T.H."/>
        </authorList>
    </citation>
    <scope>NUCLEOTIDE SEQUENCE [LARGE SCALE GENOMIC DNA]</scope>
    <source>
        <strain evidence="4 5">LMG 26582</strain>
    </source>
</reference>
<evidence type="ECO:0000313" key="5">
    <source>
        <dbReference type="Proteomes" id="UP001367771"/>
    </source>
</evidence>
<feature type="signal peptide" evidence="2">
    <location>
        <begin position="1"/>
        <end position="23"/>
    </location>
</feature>
<dbReference type="SUPFAM" id="SSF63829">
    <property type="entry name" value="Calcium-dependent phosphotriesterase"/>
    <property type="match status" value="3"/>
</dbReference>
<evidence type="ECO:0000313" key="4">
    <source>
        <dbReference type="EMBL" id="MEI5687497.1"/>
    </source>
</evidence>
<sequence>MAWRYGFSAMMVAVAMIAAPVRATAAAAARTDPWVAAADLFFKIAARDDAIPDAGVPRAVAQDGEGFIWLATDGGLARWDGTGFKSYVTDPTDGSGALPELMVNMVYADRAGLLWLGMSADGLWWRDPQSDRFRRPLNRTALDQAHITLIVDDGGDGLWVGSDVGLGRVRGPDHRATMVRDLPAGAITALHRSRSGALWVAVGTRLFRQAGARFVPIALAGVDGEITGLHDDAAGGLWLATHGSGLHRLAAGAVRHWPLRVDGRSPPLGAIIDAGAGQLWVTSRAGIVTIDPVRARIGRLVHDANLAATLPENGINHLFRDRSGLVWVASDAVLSYVDPAPRRVLGLVGALRPTPTQAVDVAWTLGAAPDGAIWYGSPDGPASRLAPTGKGQPGAVRRLSGARRDAQSFAFTPAGDGFVAGGDGLYQVSRDGQRSRMLSSLPWSRLLIRGTQMFVGGGSDNGRARSGGVATVDLRHPGAPVPTPWSGRLTDPRVRSLAMMPGNLLWVGTARGLNRVDLASGAVTRLVRGDAMSGLRGNYVSTLLADRQGRLWAGTVGGGITILARGPAGWRAVAHIGRRDGLPHDTVDKLLTDRSGTIWASTDGGIAQIDPASLTVTPLRAADGVPFTAYWTGGGATMGDGRLMFAGFGGLTLVDPAAPARPATTAPLRFTAIRANGQPVIAPAGQPLTVPTGQRSLTAEFARLDYAGARDQIYAYRLLPYETGWTRTDALHRVARYTNIPPGRATLMIATVTPGAHGGWRIAAPPLTLEIDVARRWFETIAFRILAAVAAFAIVYMLVHLRLRHARARQKHLERLVERRTAELLASQSELEKLAYTDTLTGLGNRRLYGETLSRHLGAARHAPFALLLIDLDRFKQVNDELGHDVGDALLVEVADRLTAAIRQQDSIFRLGGDEFAIIIASLDSSRAIGDMCRRLYAAFADPVIAGPHRLQVMLSIGAVVARAEGLSTEAVYKLADLALYDAKRSGRGTWRLSPTEPGG</sequence>
<dbReference type="EC" id="2.7.7.65" evidence="4"/>
<keyword evidence="4" id="KW-0548">Nucleotidyltransferase</keyword>
<dbReference type="EMBL" id="JBBBDM010000003">
    <property type="protein sequence ID" value="MEI5687497.1"/>
    <property type="molecule type" value="Genomic_DNA"/>
</dbReference>
<dbReference type="Gene3D" id="2.60.40.10">
    <property type="entry name" value="Immunoglobulins"/>
    <property type="match status" value="1"/>
</dbReference>
<name>A0ABU8H3C7_9SPHN</name>